<evidence type="ECO:0000256" key="4">
    <source>
        <dbReference type="ARBA" id="ARBA00022840"/>
    </source>
</evidence>
<keyword evidence="2 7" id="KW-0812">Transmembrane</keyword>
<dbReference type="AlphaFoldDB" id="A0A926HYL8"/>
<evidence type="ECO:0000256" key="2">
    <source>
        <dbReference type="ARBA" id="ARBA00022692"/>
    </source>
</evidence>
<dbReference type="GO" id="GO:0005886">
    <property type="term" value="C:plasma membrane"/>
    <property type="evidence" value="ECO:0007669"/>
    <property type="project" value="UniProtKB-SubCell"/>
</dbReference>
<dbReference type="GO" id="GO:0140359">
    <property type="term" value="F:ABC-type transporter activity"/>
    <property type="evidence" value="ECO:0007669"/>
    <property type="project" value="InterPro"/>
</dbReference>
<keyword evidence="5 7" id="KW-1133">Transmembrane helix</keyword>
<evidence type="ECO:0000313" key="11">
    <source>
        <dbReference type="Proteomes" id="UP000657006"/>
    </source>
</evidence>
<keyword evidence="3" id="KW-0547">Nucleotide-binding</keyword>
<comment type="subcellular location">
    <subcellularLocation>
        <location evidence="1">Cell membrane</location>
        <topology evidence="1">Multi-pass membrane protein</topology>
    </subcellularLocation>
</comment>
<dbReference type="InterPro" id="IPR039421">
    <property type="entry name" value="Type_1_exporter"/>
</dbReference>
<dbReference type="Gene3D" id="3.40.50.300">
    <property type="entry name" value="P-loop containing nucleotide triphosphate hydrolases"/>
    <property type="match status" value="1"/>
</dbReference>
<dbReference type="PROSITE" id="PS50929">
    <property type="entry name" value="ABC_TM1F"/>
    <property type="match status" value="1"/>
</dbReference>
<dbReference type="EMBL" id="JACRSQ010000039">
    <property type="protein sequence ID" value="MBC8544982.1"/>
    <property type="molecule type" value="Genomic_DNA"/>
</dbReference>
<dbReference type="Pfam" id="PF00005">
    <property type="entry name" value="ABC_tran"/>
    <property type="match status" value="1"/>
</dbReference>
<dbReference type="Gene3D" id="1.20.1560.10">
    <property type="entry name" value="ABC transporter type 1, transmembrane domain"/>
    <property type="match status" value="1"/>
</dbReference>
<evidence type="ECO:0000259" key="8">
    <source>
        <dbReference type="PROSITE" id="PS50893"/>
    </source>
</evidence>
<feature type="transmembrane region" description="Helical" evidence="7">
    <location>
        <begin position="129"/>
        <end position="150"/>
    </location>
</feature>
<dbReference type="RefSeq" id="WP_177720202.1">
    <property type="nucleotide sequence ID" value="NZ_JACRSQ010000039.1"/>
</dbReference>
<feature type="transmembrane region" description="Helical" evidence="7">
    <location>
        <begin position="244"/>
        <end position="266"/>
    </location>
</feature>
<comment type="caution">
    <text evidence="10">The sequence shown here is derived from an EMBL/GenBank/DDBJ whole genome shotgun (WGS) entry which is preliminary data.</text>
</comment>
<dbReference type="PROSITE" id="PS50893">
    <property type="entry name" value="ABC_TRANSPORTER_2"/>
    <property type="match status" value="1"/>
</dbReference>
<evidence type="ECO:0000313" key="10">
    <source>
        <dbReference type="EMBL" id="MBC8544982.1"/>
    </source>
</evidence>
<dbReference type="SMART" id="SM00382">
    <property type="entry name" value="AAA"/>
    <property type="match status" value="1"/>
</dbReference>
<protein>
    <submittedName>
        <fullName evidence="10">ABC transporter ATP-binding protein</fullName>
    </submittedName>
</protein>
<sequence length="548" mass="61696">MIRQLFGYIRKRPFLWIIGLVMPTLTSFAINFGFSVSLNYYTAELTREDASFRNILIIMSVTAVTLVTAVIIEDVSRYIFSAFVVKTQNEVKHDIYKSVVNTKYSLLNNADRGEFYTYYNSDSEMMVNIISADLFAILFPLVHAIGYFIALFAINVIIGGLVSSLTVAIIFLNWVFINKFKQLEKETLAAREDFVRITDTAIRGKITVRQLQIGDAIAGRIVEKADGIYHMGKKGIRLNLYRKVTLEFLATICTSLITPIACILAATNSIELASTVMIAQICRFIIMQTNGLGTAVQQLSIHMVSYNRLQKVLQLPNEYEQKEEMDQIILTNEEKTAIVFSNFSVAYKNENWILNDVNAEIKSGEITALIGPSGSGKSSIVKALMGLIDYTGDIHIFGIEARRIKPKDLRSHIAYSPEHGQLFEENSILDNLLYVAPDKTDEEIFDVLHDLSLGDLDVNRNANTLSGGQRLRVALARALLKDSEIVILDEPTSALDSESESIVLQIMDTLKQRGKTVILISHRRSTIRNADKYLIISDTQLYQYDTYE</sequence>
<dbReference type="GO" id="GO:0034040">
    <property type="term" value="F:ATPase-coupled lipid transmembrane transporter activity"/>
    <property type="evidence" value="ECO:0007669"/>
    <property type="project" value="TreeGrafter"/>
</dbReference>
<feature type="transmembrane region" description="Helical" evidence="7">
    <location>
        <begin position="54"/>
        <end position="72"/>
    </location>
</feature>
<dbReference type="SUPFAM" id="SSF52540">
    <property type="entry name" value="P-loop containing nucleoside triphosphate hydrolases"/>
    <property type="match status" value="1"/>
</dbReference>
<organism evidence="10 11">
    <name type="scientific">Bianquea renquensis</name>
    <dbReference type="NCBI Taxonomy" id="2763661"/>
    <lineage>
        <taxon>Bacteria</taxon>
        <taxon>Bacillati</taxon>
        <taxon>Bacillota</taxon>
        <taxon>Clostridia</taxon>
        <taxon>Eubacteriales</taxon>
        <taxon>Bianqueaceae</taxon>
        <taxon>Bianquea</taxon>
    </lineage>
</organism>
<dbReference type="InterPro" id="IPR003593">
    <property type="entry name" value="AAA+_ATPase"/>
</dbReference>
<name>A0A926HYL8_9FIRM</name>
<feature type="domain" description="ABC transmembrane type-1" evidence="9">
    <location>
        <begin position="17"/>
        <end position="299"/>
    </location>
</feature>
<accession>A0A926HYL8</accession>
<reference evidence="10" key="1">
    <citation type="submission" date="2020-08" db="EMBL/GenBank/DDBJ databases">
        <title>Genome public.</title>
        <authorList>
            <person name="Liu C."/>
            <person name="Sun Q."/>
        </authorList>
    </citation>
    <scope>NUCLEOTIDE SEQUENCE</scope>
    <source>
        <strain evidence="10">NSJ-32</strain>
    </source>
</reference>
<evidence type="ECO:0000259" key="9">
    <source>
        <dbReference type="PROSITE" id="PS50929"/>
    </source>
</evidence>
<evidence type="ECO:0000256" key="3">
    <source>
        <dbReference type="ARBA" id="ARBA00022741"/>
    </source>
</evidence>
<dbReference type="Proteomes" id="UP000657006">
    <property type="component" value="Unassembled WGS sequence"/>
</dbReference>
<dbReference type="InterPro" id="IPR036640">
    <property type="entry name" value="ABC1_TM_sf"/>
</dbReference>
<dbReference type="InterPro" id="IPR003439">
    <property type="entry name" value="ABC_transporter-like_ATP-bd"/>
</dbReference>
<keyword evidence="11" id="KW-1185">Reference proteome</keyword>
<dbReference type="GO" id="GO:0016887">
    <property type="term" value="F:ATP hydrolysis activity"/>
    <property type="evidence" value="ECO:0007669"/>
    <property type="project" value="InterPro"/>
</dbReference>
<dbReference type="InterPro" id="IPR011527">
    <property type="entry name" value="ABC1_TM_dom"/>
</dbReference>
<dbReference type="SUPFAM" id="SSF90123">
    <property type="entry name" value="ABC transporter transmembrane region"/>
    <property type="match status" value="1"/>
</dbReference>
<dbReference type="Pfam" id="PF00664">
    <property type="entry name" value="ABC_membrane"/>
    <property type="match status" value="1"/>
</dbReference>
<proteinExistence type="predicted"/>
<keyword evidence="4 10" id="KW-0067">ATP-binding</keyword>
<evidence type="ECO:0000256" key="5">
    <source>
        <dbReference type="ARBA" id="ARBA00022989"/>
    </source>
</evidence>
<dbReference type="PANTHER" id="PTHR24221">
    <property type="entry name" value="ATP-BINDING CASSETTE SUB-FAMILY B"/>
    <property type="match status" value="1"/>
</dbReference>
<dbReference type="InterPro" id="IPR027417">
    <property type="entry name" value="P-loop_NTPase"/>
</dbReference>
<evidence type="ECO:0000256" key="1">
    <source>
        <dbReference type="ARBA" id="ARBA00004651"/>
    </source>
</evidence>
<keyword evidence="6 7" id="KW-0472">Membrane</keyword>
<evidence type="ECO:0000256" key="6">
    <source>
        <dbReference type="ARBA" id="ARBA00023136"/>
    </source>
</evidence>
<evidence type="ECO:0000256" key="7">
    <source>
        <dbReference type="SAM" id="Phobius"/>
    </source>
</evidence>
<dbReference type="GO" id="GO:0005524">
    <property type="term" value="F:ATP binding"/>
    <property type="evidence" value="ECO:0007669"/>
    <property type="project" value="UniProtKB-KW"/>
</dbReference>
<feature type="transmembrane region" description="Helical" evidence="7">
    <location>
        <begin position="12"/>
        <end position="34"/>
    </location>
</feature>
<feature type="domain" description="ABC transporter" evidence="8">
    <location>
        <begin position="338"/>
        <end position="548"/>
    </location>
</feature>
<gene>
    <name evidence="10" type="ORF">H8730_15680</name>
</gene>
<feature type="transmembrane region" description="Helical" evidence="7">
    <location>
        <begin position="156"/>
        <end position="177"/>
    </location>
</feature>
<dbReference type="PANTHER" id="PTHR24221:SF654">
    <property type="entry name" value="ATP-BINDING CASSETTE SUB-FAMILY B MEMBER 6"/>
    <property type="match status" value="1"/>
</dbReference>
<dbReference type="CDD" id="cd03228">
    <property type="entry name" value="ABCC_MRP_Like"/>
    <property type="match status" value="1"/>
</dbReference>